<comment type="caution">
    <text evidence="2">The sequence shown here is derived from an EMBL/GenBank/DDBJ whole genome shotgun (WGS) entry which is preliminary data.</text>
</comment>
<proteinExistence type="predicted"/>
<accession>A0A4R0XDI0</accession>
<evidence type="ECO:0000256" key="1">
    <source>
        <dbReference type="SAM" id="SignalP"/>
    </source>
</evidence>
<dbReference type="EMBL" id="MWML01000208">
    <property type="protein sequence ID" value="TCG04929.1"/>
    <property type="molecule type" value="Genomic_DNA"/>
</dbReference>
<sequence>MKALIKAVLIGCALSAPGFSFAQAANAPVTRAEVKADLVRVEQAGYRPQAEDPNYPADIQAADAKIAARDQTAGAASVGGVPMTGASQAAAPLAMNAQSIYTHH</sequence>
<dbReference type="Pfam" id="PF13663">
    <property type="entry name" value="DUF4148"/>
    <property type="match status" value="1"/>
</dbReference>
<evidence type="ECO:0000313" key="3">
    <source>
        <dbReference type="Proteomes" id="UP000294200"/>
    </source>
</evidence>
<dbReference type="Proteomes" id="UP000294200">
    <property type="component" value="Unassembled WGS sequence"/>
</dbReference>
<feature type="signal peptide" evidence="1">
    <location>
        <begin position="1"/>
        <end position="24"/>
    </location>
</feature>
<protein>
    <submittedName>
        <fullName evidence="2">Purine-nucleoside phosphorylase</fullName>
    </submittedName>
</protein>
<reference evidence="2 3" key="1">
    <citation type="submission" date="2017-02" db="EMBL/GenBank/DDBJ databases">
        <title>Paraburkholderia sophoroidis sp. nov. and Paraburkholderia steynii sp. nov. rhizobial symbionts of the fynbos legume Hypocalyptus sophoroides.</title>
        <authorList>
            <person name="Steenkamp E.T."/>
            <person name="Beukes C.W."/>
            <person name="Van Zyl E."/>
            <person name="Avontuur J."/>
            <person name="Chan W.Y."/>
            <person name="Hassen A."/>
            <person name="Palmer M."/>
            <person name="Mthombeni L."/>
            <person name="Phalane F."/>
            <person name="Sereme K."/>
            <person name="Venter S.N."/>
        </authorList>
    </citation>
    <scope>NUCLEOTIDE SEQUENCE [LARGE SCALE GENOMIC DNA]</scope>
    <source>
        <strain evidence="2 3">HC1.1ba</strain>
    </source>
</reference>
<dbReference type="AlphaFoldDB" id="A0A4R0XDI0"/>
<dbReference type="InterPro" id="IPR025421">
    <property type="entry name" value="DUF4148"/>
</dbReference>
<evidence type="ECO:0000313" key="2">
    <source>
        <dbReference type="EMBL" id="TCG04929.1"/>
    </source>
</evidence>
<name>A0A4R0XDI0_9BURK</name>
<organism evidence="2 3">
    <name type="scientific">Paraburkholderia steynii</name>
    <dbReference type="NCBI Taxonomy" id="1245441"/>
    <lineage>
        <taxon>Bacteria</taxon>
        <taxon>Pseudomonadati</taxon>
        <taxon>Pseudomonadota</taxon>
        <taxon>Betaproteobacteria</taxon>
        <taxon>Burkholderiales</taxon>
        <taxon>Burkholderiaceae</taxon>
        <taxon>Paraburkholderia</taxon>
    </lineage>
</organism>
<feature type="chain" id="PRO_5020563124" evidence="1">
    <location>
        <begin position="25"/>
        <end position="104"/>
    </location>
</feature>
<gene>
    <name evidence="2" type="ORF">BZM27_37345</name>
</gene>
<keyword evidence="3" id="KW-1185">Reference proteome</keyword>
<keyword evidence="1" id="KW-0732">Signal</keyword>